<dbReference type="Gene3D" id="1.10.579.10">
    <property type="entry name" value="DNA Cyclobutane Dipyrimidine Photolyase, subunit A, domain 3"/>
    <property type="match status" value="1"/>
</dbReference>
<gene>
    <name evidence="1" type="ORF">KIP89_15060</name>
</gene>
<protein>
    <submittedName>
        <fullName evidence="1">Cryptochrome/photolyase family protein</fullName>
    </submittedName>
</protein>
<accession>A0ABS5R9U7</accession>
<dbReference type="InterPro" id="IPR052551">
    <property type="entry name" value="UV-DNA_repair_photolyase"/>
</dbReference>
<evidence type="ECO:0000313" key="1">
    <source>
        <dbReference type="EMBL" id="MBS9478431.1"/>
    </source>
</evidence>
<dbReference type="InterPro" id="IPR014729">
    <property type="entry name" value="Rossmann-like_a/b/a_fold"/>
</dbReference>
<dbReference type="Gene3D" id="1.10.10.1710">
    <property type="entry name" value="Deoxyribodipyrimidine photolyase-related"/>
    <property type="match status" value="1"/>
</dbReference>
<dbReference type="InterPro" id="IPR036134">
    <property type="entry name" value="Crypto/Photolyase_FAD-like_sf"/>
</dbReference>
<organism evidence="1 2">
    <name type="scientific">Ancylobacter radicis</name>
    <dbReference type="NCBI Taxonomy" id="2836179"/>
    <lineage>
        <taxon>Bacteria</taxon>
        <taxon>Pseudomonadati</taxon>
        <taxon>Pseudomonadota</taxon>
        <taxon>Alphaproteobacteria</taxon>
        <taxon>Hyphomicrobiales</taxon>
        <taxon>Xanthobacteraceae</taxon>
        <taxon>Ancylobacter</taxon>
    </lineage>
</organism>
<evidence type="ECO:0000313" key="2">
    <source>
        <dbReference type="Proteomes" id="UP001166585"/>
    </source>
</evidence>
<dbReference type="Pfam" id="PF04244">
    <property type="entry name" value="DPRP"/>
    <property type="match status" value="1"/>
</dbReference>
<keyword evidence="2" id="KW-1185">Reference proteome</keyword>
<dbReference type="SUPFAM" id="SSF48173">
    <property type="entry name" value="Cryptochrome/photolyase FAD-binding domain"/>
    <property type="match status" value="1"/>
</dbReference>
<dbReference type="Gene3D" id="3.40.50.620">
    <property type="entry name" value="HUPs"/>
    <property type="match status" value="1"/>
</dbReference>
<dbReference type="Proteomes" id="UP001166585">
    <property type="component" value="Unassembled WGS sequence"/>
</dbReference>
<sequence length="530" mass="59615">MSAPPFPPPTSPAPPGGTLRLVLGDQLSHSLSALDGLDPLRDTVLMMEVRDEATHVRHHAQKIALFFSAMRHFAAELAAQGIRVDYVRLDDPANSHSFTGEIARAVVRHAPARILATEPGEWRVEDALLALREELSIPLEIAPDTRFFATRGDFERWAEGRRGLRMEFFYRQMRRDHALLMEGEEPVGGRWNFDAENREALPATVQPPAPPRFAPDAITAEVLALTAREFPSHFGTLDGFGWAVTREDALTALDHFIAHALPRFGDYQDAMRAGDPFLFHAILSPYLNIGLLEPREVCAAAERAFHEGAAPLNAVEGFIRQILGWREYVRGIYWLKMPDYARSNHFNATRPLPRFFWHGQTDLACLAHVVAETRDHAYAHHIQRLMVIGNFALLAGLDPAAVEEWFLVVYADAVEWVELPNVHGMALFADGGVLGSKPYAASGAYIDRMSDYCAGCRYSPKEKSGPKACPFNYLYWDFLDRNRETLARNPRLAMPYRNLARFDEARRHTIRADAARFLDALEPAQAGRDW</sequence>
<dbReference type="PANTHER" id="PTHR38657">
    <property type="entry name" value="SLR1343 PROTEIN"/>
    <property type="match status" value="1"/>
</dbReference>
<reference evidence="1" key="1">
    <citation type="submission" date="2021-05" db="EMBL/GenBank/DDBJ databases">
        <authorList>
            <person name="Sun Q."/>
            <person name="Inoue M."/>
        </authorList>
    </citation>
    <scope>NUCLEOTIDE SEQUENCE</scope>
    <source>
        <strain evidence="1">VKM B-3255</strain>
    </source>
</reference>
<dbReference type="RefSeq" id="WP_213756404.1">
    <property type="nucleotide sequence ID" value="NZ_JAHCQH010000020.1"/>
</dbReference>
<dbReference type="EMBL" id="JAHCQH010000020">
    <property type="protein sequence ID" value="MBS9478431.1"/>
    <property type="molecule type" value="Genomic_DNA"/>
</dbReference>
<dbReference type="Gene3D" id="1.25.40.80">
    <property type="match status" value="1"/>
</dbReference>
<dbReference type="PANTHER" id="PTHR38657:SF1">
    <property type="entry name" value="SLR1343 PROTEIN"/>
    <property type="match status" value="1"/>
</dbReference>
<comment type="caution">
    <text evidence="1">The sequence shown here is derived from an EMBL/GenBank/DDBJ whole genome shotgun (WGS) entry which is preliminary data.</text>
</comment>
<name>A0ABS5R9U7_9HYPH</name>
<dbReference type="InterPro" id="IPR007357">
    <property type="entry name" value="PhrB-like"/>
</dbReference>
<proteinExistence type="predicted"/>